<reference evidence="3" key="1">
    <citation type="submission" date="2019-12" db="EMBL/GenBank/DDBJ databases">
        <title>Whole-genome sequence of Halomicrobium mukohataei pws1.</title>
        <authorList>
            <person name="Verma D.K."/>
            <person name="Gopal K."/>
            <person name="Prasad E.S."/>
        </authorList>
    </citation>
    <scope>NUCLEOTIDE SEQUENCE</scope>
    <source>
        <strain evidence="3">Pws1</strain>
    </source>
</reference>
<protein>
    <submittedName>
        <fullName evidence="3">Glycoside hydrolase family 68 protein</fullName>
    </submittedName>
</protein>
<evidence type="ECO:0000313" key="3">
    <source>
        <dbReference type="EMBL" id="NLV10228.1"/>
    </source>
</evidence>
<comment type="similarity">
    <text evidence="1">Belongs to the glycosyl hydrolase 68 family.</text>
</comment>
<dbReference type="RefSeq" id="WP_170093954.1">
    <property type="nucleotide sequence ID" value="NZ_WOYG01000001.1"/>
</dbReference>
<evidence type="ECO:0000256" key="1">
    <source>
        <dbReference type="RuleBase" id="RU361220"/>
    </source>
</evidence>
<dbReference type="AlphaFoldDB" id="A0A847UGK9"/>
<dbReference type="Pfam" id="PF02435">
    <property type="entry name" value="Glyco_hydro_68"/>
    <property type="match status" value="1"/>
</dbReference>
<dbReference type="GO" id="GO:0016787">
    <property type="term" value="F:hydrolase activity"/>
    <property type="evidence" value="ECO:0007669"/>
    <property type="project" value="UniProtKB-KW"/>
</dbReference>
<dbReference type="GO" id="GO:0009758">
    <property type="term" value="P:carbohydrate utilization"/>
    <property type="evidence" value="ECO:0007669"/>
    <property type="project" value="InterPro"/>
</dbReference>
<name>A0A847UGK9_9EURY</name>
<dbReference type="OrthoDB" id="336510at2157"/>
<sequence length="438" mass="48822">MSKDSAGTAVPGHGARSGWSREQASRIERADDTTAPIFYPPATDQAPDVHVWDTWLLRERDGTVATVDGYRVAFSLTAPADLLPGKRHDVATVRYFYSADGRTWQPGGVVFEEPLGQRTWAGSGLYDDGDIYLFYTAAGERGADELTYTQRIVGASGGTPRTDGEFTIEGPWTHHELLRPDGDRYERQAQSRGMTYTFRDPWFFEDPATGETYLLFEANTPVPEGSDACGGDAAHQEFNGSVGLARSPTGDPLSWELCDPLLDSVCVNQELERPHVVRRDGRYYLFVSSHDHTFAPGLDGYDALYGFVADSLRGDYVPLNDSGLVVTNPANAPFQAYSWMAVPHREEVLVQSFFNYYDFDADSMDRVADLPESEQMRRFGGTLAPTLRLRVEGTHTEILGTLDHWQIPLPDEDLPPTDREYFAGESDDGGSYRRYRSH</sequence>
<evidence type="ECO:0000256" key="2">
    <source>
        <dbReference type="SAM" id="MobiDB-lite"/>
    </source>
</evidence>
<comment type="caution">
    <text evidence="3">The sequence shown here is derived from an EMBL/GenBank/DDBJ whole genome shotgun (WGS) entry which is preliminary data.</text>
</comment>
<feature type="region of interest" description="Disordered" evidence="2">
    <location>
        <begin position="1"/>
        <end position="26"/>
    </location>
</feature>
<proteinExistence type="inferred from homology"/>
<dbReference type="Gene3D" id="2.115.10.20">
    <property type="entry name" value="Glycosyl hydrolase domain, family 43"/>
    <property type="match status" value="1"/>
</dbReference>
<dbReference type="Proteomes" id="UP000608662">
    <property type="component" value="Unassembled WGS sequence"/>
</dbReference>
<dbReference type="GO" id="GO:0050053">
    <property type="term" value="F:levansucrase activity"/>
    <property type="evidence" value="ECO:0007669"/>
    <property type="project" value="InterPro"/>
</dbReference>
<organism evidence="3 4">
    <name type="scientific">Halomicrobium mukohataei</name>
    <dbReference type="NCBI Taxonomy" id="57705"/>
    <lineage>
        <taxon>Archaea</taxon>
        <taxon>Methanobacteriati</taxon>
        <taxon>Methanobacteriota</taxon>
        <taxon>Stenosarchaea group</taxon>
        <taxon>Halobacteria</taxon>
        <taxon>Halobacteriales</taxon>
        <taxon>Haloarculaceae</taxon>
        <taxon>Halomicrobium</taxon>
    </lineage>
</organism>
<keyword evidence="3" id="KW-0378">Hydrolase</keyword>
<dbReference type="InterPro" id="IPR003469">
    <property type="entry name" value="Glyco_hydro_68"/>
</dbReference>
<gene>
    <name evidence="3" type="ORF">GOC74_09830</name>
</gene>
<evidence type="ECO:0000313" key="4">
    <source>
        <dbReference type="Proteomes" id="UP000608662"/>
    </source>
</evidence>
<dbReference type="EMBL" id="WOYG01000001">
    <property type="protein sequence ID" value="NLV10228.1"/>
    <property type="molecule type" value="Genomic_DNA"/>
</dbReference>
<dbReference type="CDD" id="cd08997">
    <property type="entry name" value="GH68"/>
    <property type="match status" value="1"/>
</dbReference>
<dbReference type="SUPFAM" id="SSF75005">
    <property type="entry name" value="Arabinanase/levansucrase/invertase"/>
    <property type="match status" value="1"/>
</dbReference>
<accession>A0A847UGK9</accession>
<feature type="region of interest" description="Disordered" evidence="2">
    <location>
        <begin position="415"/>
        <end position="438"/>
    </location>
</feature>
<dbReference type="InterPro" id="IPR023296">
    <property type="entry name" value="Glyco_hydro_beta-prop_sf"/>
</dbReference>